<dbReference type="EMBL" id="JAYMFH010000014">
    <property type="protein sequence ID" value="MEC4295448.1"/>
    <property type="molecule type" value="Genomic_DNA"/>
</dbReference>
<gene>
    <name evidence="2" type="ORF">VJ920_09005</name>
</gene>
<dbReference type="Proteomes" id="UP001343724">
    <property type="component" value="Unassembled WGS sequence"/>
</dbReference>
<sequence>MYEYCDIAMRPSTILTTVDETVRAVADICRTRDSRAWLFGSQARQRARCGSDIDVAVLSDDFDAIEEEVESLDTIFPIDLVDLTLPYERGIENAWVSIA</sequence>
<reference evidence="2 3" key="1">
    <citation type="submission" date="2024-01" db="EMBL/GenBank/DDBJ databases">
        <title>novel species in genus Adlercreutzia.</title>
        <authorList>
            <person name="Liu X."/>
        </authorList>
    </citation>
    <scope>NUCLEOTIDE SEQUENCE [LARGE SCALE GENOMIC DNA]</scope>
    <source>
        <strain evidence="2 3">R22</strain>
    </source>
</reference>
<comment type="caution">
    <text evidence="2">The sequence shown here is derived from an EMBL/GenBank/DDBJ whole genome shotgun (WGS) entry which is preliminary data.</text>
</comment>
<dbReference type="RefSeq" id="WP_326440540.1">
    <property type="nucleotide sequence ID" value="NZ_JAYMFH010000014.1"/>
</dbReference>
<keyword evidence="3" id="KW-1185">Reference proteome</keyword>
<proteinExistence type="predicted"/>
<dbReference type="InterPro" id="IPR043519">
    <property type="entry name" value="NT_sf"/>
</dbReference>
<dbReference type="Pfam" id="PF18765">
    <property type="entry name" value="Polbeta"/>
    <property type="match status" value="1"/>
</dbReference>
<evidence type="ECO:0000313" key="3">
    <source>
        <dbReference type="Proteomes" id="UP001343724"/>
    </source>
</evidence>
<evidence type="ECO:0000313" key="2">
    <source>
        <dbReference type="EMBL" id="MEC4295448.1"/>
    </source>
</evidence>
<dbReference type="Gene3D" id="3.30.460.10">
    <property type="entry name" value="Beta Polymerase, domain 2"/>
    <property type="match status" value="1"/>
</dbReference>
<evidence type="ECO:0000259" key="1">
    <source>
        <dbReference type="Pfam" id="PF18765"/>
    </source>
</evidence>
<dbReference type="InterPro" id="IPR041633">
    <property type="entry name" value="Polbeta"/>
</dbReference>
<dbReference type="SUPFAM" id="SSF81301">
    <property type="entry name" value="Nucleotidyltransferase"/>
    <property type="match status" value="1"/>
</dbReference>
<dbReference type="CDD" id="cd05403">
    <property type="entry name" value="NT_KNTase_like"/>
    <property type="match status" value="1"/>
</dbReference>
<name>A0ABU6J0A9_9ACTN</name>
<organism evidence="2 3">
    <name type="scientific">Adlercreutzia shanghongiae</name>
    <dbReference type="NCBI Taxonomy" id="3111773"/>
    <lineage>
        <taxon>Bacteria</taxon>
        <taxon>Bacillati</taxon>
        <taxon>Actinomycetota</taxon>
        <taxon>Coriobacteriia</taxon>
        <taxon>Eggerthellales</taxon>
        <taxon>Eggerthellaceae</taxon>
        <taxon>Adlercreutzia</taxon>
    </lineage>
</organism>
<feature type="domain" description="Polymerase beta nucleotidyltransferase" evidence="1">
    <location>
        <begin position="35"/>
        <end position="83"/>
    </location>
</feature>
<protein>
    <submittedName>
        <fullName evidence="2">Nucleotidyltransferase domain-containing protein</fullName>
    </submittedName>
</protein>
<accession>A0ABU6J0A9</accession>